<accession>A0A0C3KY94</accession>
<reference evidence="2 3" key="1">
    <citation type="submission" date="2014-04" db="EMBL/GenBank/DDBJ databases">
        <authorList>
            <consortium name="DOE Joint Genome Institute"/>
            <person name="Kuo A."/>
            <person name="Girlanda M."/>
            <person name="Perotto S."/>
            <person name="Kohler A."/>
            <person name="Nagy L.G."/>
            <person name="Floudas D."/>
            <person name="Copeland A."/>
            <person name="Barry K.W."/>
            <person name="Cichocki N."/>
            <person name="Veneault-Fourrey C."/>
            <person name="LaButti K."/>
            <person name="Lindquist E.A."/>
            <person name="Lipzen A."/>
            <person name="Lundell T."/>
            <person name="Morin E."/>
            <person name="Murat C."/>
            <person name="Sun H."/>
            <person name="Tunlid A."/>
            <person name="Henrissat B."/>
            <person name="Grigoriev I.V."/>
            <person name="Hibbett D.S."/>
            <person name="Martin F."/>
            <person name="Nordberg H.P."/>
            <person name="Cantor M.N."/>
            <person name="Hua S.X."/>
        </authorList>
    </citation>
    <scope>NUCLEOTIDE SEQUENCE [LARGE SCALE GENOMIC DNA]</scope>
    <source>
        <strain evidence="2 3">MUT 4182</strain>
    </source>
</reference>
<dbReference type="HOGENOM" id="CLU_3144043_0_0_1"/>
<gene>
    <name evidence="2" type="ORF">M407DRAFT_24408</name>
</gene>
<proteinExistence type="predicted"/>
<feature type="region of interest" description="Disordered" evidence="1">
    <location>
        <begin position="1"/>
        <end position="20"/>
    </location>
</feature>
<dbReference type="AlphaFoldDB" id="A0A0C3KY94"/>
<dbReference type="EMBL" id="KN823026">
    <property type="protein sequence ID" value="KIO26323.1"/>
    <property type="molecule type" value="Genomic_DNA"/>
</dbReference>
<organism evidence="2 3">
    <name type="scientific">Tulasnella calospora MUT 4182</name>
    <dbReference type="NCBI Taxonomy" id="1051891"/>
    <lineage>
        <taxon>Eukaryota</taxon>
        <taxon>Fungi</taxon>
        <taxon>Dikarya</taxon>
        <taxon>Basidiomycota</taxon>
        <taxon>Agaricomycotina</taxon>
        <taxon>Agaricomycetes</taxon>
        <taxon>Cantharellales</taxon>
        <taxon>Tulasnellaceae</taxon>
        <taxon>Tulasnella</taxon>
    </lineage>
</organism>
<evidence type="ECO:0000313" key="2">
    <source>
        <dbReference type="EMBL" id="KIO26323.1"/>
    </source>
</evidence>
<dbReference type="Proteomes" id="UP000054248">
    <property type="component" value="Unassembled WGS sequence"/>
</dbReference>
<sequence length="49" mass="5152">MSSPSTSRLRHTSAGEATQRQYDQCGGIGWAVPTFGISRKGPALAALMT</sequence>
<evidence type="ECO:0000256" key="1">
    <source>
        <dbReference type="SAM" id="MobiDB-lite"/>
    </source>
</evidence>
<reference evidence="3" key="2">
    <citation type="submission" date="2015-01" db="EMBL/GenBank/DDBJ databases">
        <title>Evolutionary Origins and Diversification of the Mycorrhizal Mutualists.</title>
        <authorList>
            <consortium name="DOE Joint Genome Institute"/>
            <consortium name="Mycorrhizal Genomics Consortium"/>
            <person name="Kohler A."/>
            <person name="Kuo A."/>
            <person name="Nagy L.G."/>
            <person name="Floudas D."/>
            <person name="Copeland A."/>
            <person name="Barry K.W."/>
            <person name="Cichocki N."/>
            <person name="Veneault-Fourrey C."/>
            <person name="LaButti K."/>
            <person name="Lindquist E.A."/>
            <person name="Lipzen A."/>
            <person name="Lundell T."/>
            <person name="Morin E."/>
            <person name="Murat C."/>
            <person name="Riley R."/>
            <person name="Ohm R."/>
            <person name="Sun H."/>
            <person name="Tunlid A."/>
            <person name="Henrissat B."/>
            <person name="Grigoriev I.V."/>
            <person name="Hibbett D.S."/>
            <person name="Martin F."/>
        </authorList>
    </citation>
    <scope>NUCLEOTIDE SEQUENCE [LARGE SCALE GENOMIC DNA]</scope>
    <source>
        <strain evidence="3">MUT 4182</strain>
    </source>
</reference>
<name>A0A0C3KY94_9AGAM</name>
<evidence type="ECO:0000313" key="3">
    <source>
        <dbReference type="Proteomes" id="UP000054248"/>
    </source>
</evidence>
<protein>
    <submittedName>
        <fullName evidence="2">Uncharacterized protein</fullName>
    </submittedName>
</protein>
<keyword evidence="3" id="KW-1185">Reference proteome</keyword>